<dbReference type="RefSeq" id="WP_109520078.1">
    <property type="nucleotide sequence ID" value="NZ_QFAW01000003.1"/>
</dbReference>
<proteinExistence type="predicted"/>
<protein>
    <recommendedName>
        <fullName evidence="4">Polysaccharide biosynthesis protein</fullName>
    </recommendedName>
</protein>
<dbReference type="OrthoDB" id="6808362at2"/>
<feature type="transmembrane region" description="Helical" evidence="1">
    <location>
        <begin position="310"/>
        <end position="330"/>
    </location>
</feature>
<name>A0A2U2DDH1_9PSED</name>
<feature type="transmembrane region" description="Helical" evidence="1">
    <location>
        <begin position="275"/>
        <end position="298"/>
    </location>
</feature>
<feature type="transmembrane region" description="Helical" evidence="1">
    <location>
        <begin position="240"/>
        <end position="263"/>
    </location>
</feature>
<gene>
    <name evidence="2" type="ORF">C9I49_02825</name>
</gene>
<comment type="caution">
    <text evidence="2">The sequence shown here is derived from an EMBL/GenBank/DDBJ whole genome shotgun (WGS) entry which is preliminary data.</text>
</comment>
<reference evidence="2 3" key="1">
    <citation type="submission" date="2018-05" db="EMBL/GenBank/DDBJ databases">
        <title>Genome sequences of two Antarctic strains of Pseudomonas prosekii: insights into adaptation to extreme conditions.</title>
        <authorList>
            <person name="Snopkova K."/>
            <person name="Dufkova K."/>
            <person name="Cejkova D."/>
            <person name="Sedlacek I."/>
            <person name="Smajs D."/>
        </authorList>
    </citation>
    <scope>NUCLEOTIDE SEQUENCE [LARGE SCALE GENOMIC DNA]</scope>
    <source>
        <strain evidence="2 3">P2673</strain>
    </source>
</reference>
<evidence type="ECO:0000313" key="2">
    <source>
        <dbReference type="EMBL" id="PWE47446.1"/>
    </source>
</evidence>
<keyword evidence="1" id="KW-0472">Membrane</keyword>
<evidence type="ECO:0000313" key="3">
    <source>
        <dbReference type="Proteomes" id="UP000245056"/>
    </source>
</evidence>
<feature type="transmembrane region" description="Helical" evidence="1">
    <location>
        <begin position="34"/>
        <end position="56"/>
    </location>
</feature>
<sequence>MLVLFVVDGISKAFLALASLVLIKYLSISEFAQFSVVFTASMMTYQIIGGIVERLYISDHQNYEKEGVVSSFFLILVFGLAISVYIYFHADISAAILTLILTYLCTKYQIQRIKKQKEERFFIYSFVDMLRNATWLGLLYLKFAVAIELPYIANGFFALGTYALLAIFANSLLYMLSSPEVMKKRSVKLYWSQFISSARYFFSRGDVVLYSILGGAIPYYPFIIATVMRNESLISTYGAAMRYQAIFSMAIMAVNTVVIARFCNRKDIIRAQTSAFYKILPLAMLCLIIAIAFIWWAIPYIDGGKYPGLRTAFVILSSCSAISLVSTVAVNQLLAFNSYRAMFKGVLVGFIVMVVVTPIFNLMSSDLGPLLSMVMGYLVIALLMIWNANKERAVESTVG</sequence>
<feature type="transmembrane region" description="Helical" evidence="1">
    <location>
        <begin position="68"/>
        <end position="88"/>
    </location>
</feature>
<keyword evidence="1" id="KW-1133">Transmembrane helix</keyword>
<organism evidence="2 3">
    <name type="scientific">Pseudomonas prosekii</name>
    <dbReference type="NCBI Taxonomy" id="1148509"/>
    <lineage>
        <taxon>Bacteria</taxon>
        <taxon>Pseudomonadati</taxon>
        <taxon>Pseudomonadota</taxon>
        <taxon>Gammaproteobacteria</taxon>
        <taxon>Pseudomonadales</taxon>
        <taxon>Pseudomonadaceae</taxon>
        <taxon>Pseudomonas</taxon>
    </lineage>
</organism>
<feature type="transmembrane region" description="Helical" evidence="1">
    <location>
        <begin position="367"/>
        <end position="386"/>
    </location>
</feature>
<feature type="transmembrane region" description="Helical" evidence="1">
    <location>
        <begin position="151"/>
        <end position="176"/>
    </location>
</feature>
<dbReference type="Proteomes" id="UP000245056">
    <property type="component" value="Unassembled WGS sequence"/>
</dbReference>
<feature type="transmembrane region" description="Helical" evidence="1">
    <location>
        <begin position="207"/>
        <end position="228"/>
    </location>
</feature>
<keyword evidence="1" id="KW-0812">Transmembrane</keyword>
<feature type="transmembrane region" description="Helical" evidence="1">
    <location>
        <begin position="342"/>
        <end position="361"/>
    </location>
</feature>
<dbReference type="AlphaFoldDB" id="A0A2U2DDH1"/>
<evidence type="ECO:0000256" key="1">
    <source>
        <dbReference type="SAM" id="Phobius"/>
    </source>
</evidence>
<accession>A0A2U2DDH1</accession>
<feature type="transmembrane region" description="Helical" evidence="1">
    <location>
        <begin position="122"/>
        <end position="145"/>
    </location>
</feature>
<dbReference type="EMBL" id="QFAW01000003">
    <property type="protein sequence ID" value="PWE47446.1"/>
    <property type="molecule type" value="Genomic_DNA"/>
</dbReference>
<evidence type="ECO:0008006" key="4">
    <source>
        <dbReference type="Google" id="ProtNLM"/>
    </source>
</evidence>
<feature type="transmembrane region" description="Helical" evidence="1">
    <location>
        <begin position="12"/>
        <end position="28"/>
    </location>
</feature>